<feature type="compositionally biased region" description="Gly residues" evidence="10">
    <location>
        <begin position="84"/>
        <end position="93"/>
    </location>
</feature>
<dbReference type="InterPro" id="IPR034078">
    <property type="entry name" value="NFX1_fam"/>
</dbReference>
<dbReference type="GO" id="GO:0008270">
    <property type="term" value="F:zinc ion binding"/>
    <property type="evidence" value="ECO:0007669"/>
    <property type="project" value="UniProtKB-KW"/>
</dbReference>
<dbReference type="CDD" id="cd02325">
    <property type="entry name" value="R3H"/>
    <property type="match status" value="1"/>
</dbReference>
<feature type="region of interest" description="Disordered" evidence="10">
    <location>
        <begin position="1047"/>
        <end position="1070"/>
    </location>
</feature>
<dbReference type="Proteomes" id="UP000829364">
    <property type="component" value="Chromosome 1"/>
</dbReference>
<evidence type="ECO:0000256" key="10">
    <source>
        <dbReference type="SAM" id="MobiDB-lite"/>
    </source>
</evidence>
<evidence type="ECO:0000256" key="9">
    <source>
        <dbReference type="ARBA" id="ARBA00023242"/>
    </source>
</evidence>
<keyword evidence="7" id="KW-0805">Transcription regulation</keyword>
<evidence type="ECO:0000256" key="3">
    <source>
        <dbReference type="ARBA" id="ARBA00022723"/>
    </source>
</evidence>
<dbReference type="GO" id="GO:0000981">
    <property type="term" value="F:DNA-binding transcription factor activity, RNA polymerase II-specific"/>
    <property type="evidence" value="ECO:0007669"/>
    <property type="project" value="TreeGrafter"/>
</dbReference>
<gene>
    <name evidence="12" type="primary">FAP1</name>
    <name evidence="12" type="ORF">JDV02_001216</name>
</gene>
<evidence type="ECO:0000259" key="11">
    <source>
        <dbReference type="PROSITE" id="PS51061"/>
    </source>
</evidence>
<dbReference type="EMBL" id="CP086354">
    <property type="protein sequence ID" value="UNI14603.1"/>
    <property type="molecule type" value="Genomic_DNA"/>
</dbReference>
<dbReference type="RefSeq" id="XP_047838084.1">
    <property type="nucleotide sequence ID" value="XM_047982122.1"/>
</dbReference>
<dbReference type="GO" id="GO:0000977">
    <property type="term" value="F:RNA polymerase II transcription regulatory region sequence-specific DNA binding"/>
    <property type="evidence" value="ECO:0007669"/>
    <property type="project" value="TreeGrafter"/>
</dbReference>
<dbReference type="OrthoDB" id="6512771at2759"/>
<reference evidence="12" key="1">
    <citation type="submission" date="2021-11" db="EMBL/GenBank/DDBJ databases">
        <title>Purpureocillium_takamizusanense_genome.</title>
        <authorList>
            <person name="Nguyen N.-H."/>
        </authorList>
    </citation>
    <scope>NUCLEOTIDE SEQUENCE</scope>
    <source>
        <strain evidence="12">PT3</strain>
    </source>
</reference>
<feature type="compositionally biased region" description="Polar residues" evidence="10">
    <location>
        <begin position="53"/>
        <end position="69"/>
    </location>
</feature>
<dbReference type="InterPro" id="IPR036867">
    <property type="entry name" value="R3H_dom_sf"/>
</dbReference>
<dbReference type="GO" id="GO:0000122">
    <property type="term" value="P:negative regulation of transcription by RNA polymerase II"/>
    <property type="evidence" value="ECO:0007669"/>
    <property type="project" value="TreeGrafter"/>
</dbReference>
<dbReference type="PROSITE" id="PS51061">
    <property type="entry name" value="R3H"/>
    <property type="match status" value="1"/>
</dbReference>
<dbReference type="SMART" id="SM00438">
    <property type="entry name" value="ZnF_NFX"/>
    <property type="match status" value="9"/>
</dbReference>
<dbReference type="Pfam" id="PF01424">
    <property type="entry name" value="R3H"/>
    <property type="match status" value="1"/>
</dbReference>
<dbReference type="PANTHER" id="PTHR12360">
    <property type="entry name" value="NUCLEAR TRANSCRIPTION FACTOR, X-BOX BINDING 1 NFX1"/>
    <property type="match status" value="1"/>
</dbReference>
<protein>
    <submittedName>
        <fullName evidence="12">FKBP12-associated protein</fullName>
    </submittedName>
</protein>
<proteinExistence type="inferred from homology"/>
<feature type="region of interest" description="Disordered" evidence="10">
    <location>
        <begin position="1"/>
        <end position="160"/>
    </location>
</feature>
<feature type="compositionally biased region" description="Basic residues" evidence="10">
    <location>
        <begin position="19"/>
        <end position="31"/>
    </location>
</feature>
<evidence type="ECO:0000256" key="7">
    <source>
        <dbReference type="ARBA" id="ARBA00023015"/>
    </source>
</evidence>
<keyword evidence="6" id="KW-0862">Zinc</keyword>
<dbReference type="InterPro" id="IPR001374">
    <property type="entry name" value="R3H_dom"/>
</dbReference>
<evidence type="ECO:0000256" key="5">
    <source>
        <dbReference type="ARBA" id="ARBA00022771"/>
    </source>
</evidence>
<dbReference type="GO" id="GO:0005634">
    <property type="term" value="C:nucleus"/>
    <property type="evidence" value="ECO:0007669"/>
    <property type="project" value="UniProtKB-SubCell"/>
</dbReference>
<organism evidence="12 13">
    <name type="scientific">Purpureocillium takamizusanense</name>
    <dbReference type="NCBI Taxonomy" id="2060973"/>
    <lineage>
        <taxon>Eukaryota</taxon>
        <taxon>Fungi</taxon>
        <taxon>Dikarya</taxon>
        <taxon>Ascomycota</taxon>
        <taxon>Pezizomycotina</taxon>
        <taxon>Sordariomycetes</taxon>
        <taxon>Hypocreomycetidae</taxon>
        <taxon>Hypocreales</taxon>
        <taxon>Ophiocordycipitaceae</taxon>
        <taxon>Purpureocillium</taxon>
    </lineage>
</organism>
<evidence type="ECO:0000256" key="6">
    <source>
        <dbReference type="ARBA" id="ARBA00022833"/>
    </source>
</evidence>
<keyword evidence="4" id="KW-0677">Repeat</keyword>
<dbReference type="Gene3D" id="3.30.1370.50">
    <property type="entry name" value="R3H-like domain"/>
    <property type="match status" value="1"/>
</dbReference>
<dbReference type="Pfam" id="PF01422">
    <property type="entry name" value="zf-NF-X1"/>
    <property type="match status" value="7"/>
</dbReference>
<keyword evidence="13" id="KW-1185">Reference proteome</keyword>
<dbReference type="SMART" id="SM00393">
    <property type="entry name" value="R3H"/>
    <property type="match status" value="1"/>
</dbReference>
<keyword evidence="3" id="KW-0479">Metal-binding</keyword>
<keyword evidence="5" id="KW-0863">Zinc-finger</keyword>
<evidence type="ECO:0000256" key="1">
    <source>
        <dbReference type="ARBA" id="ARBA00004123"/>
    </source>
</evidence>
<evidence type="ECO:0000313" key="12">
    <source>
        <dbReference type="EMBL" id="UNI14603.1"/>
    </source>
</evidence>
<evidence type="ECO:0000256" key="4">
    <source>
        <dbReference type="ARBA" id="ARBA00022737"/>
    </source>
</evidence>
<dbReference type="InterPro" id="IPR000967">
    <property type="entry name" value="Znf_NFX1"/>
</dbReference>
<evidence type="ECO:0000313" key="13">
    <source>
        <dbReference type="Proteomes" id="UP000829364"/>
    </source>
</evidence>
<evidence type="ECO:0000256" key="2">
    <source>
        <dbReference type="ARBA" id="ARBA00007269"/>
    </source>
</evidence>
<dbReference type="KEGG" id="ptkz:JDV02_001216"/>
<keyword evidence="8" id="KW-0804">Transcription</keyword>
<accession>A0A9Q8Q6L3</accession>
<comment type="subcellular location">
    <subcellularLocation>
        <location evidence="1">Nucleus</location>
    </subcellularLocation>
</comment>
<feature type="compositionally biased region" description="Polar residues" evidence="10">
    <location>
        <begin position="110"/>
        <end position="122"/>
    </location>
</feature>
<dbReference type="AlphaFoldDB" id="A0A9Q8Q6L3"/>
<evidence type="ECO:0000256" key="8">
    <source>
        <dbReference type="ARBA" id="ARBA00023163"/>
    </source>
</evidence>
<feature type="domain" description="R3H" evidence="11">
    <location>
        <begin position="823"/>
        <end position="886"/>
    </location>
</feature>
<dbReference type="PANTHER" id="PTHR12360:SF12">
    <property type="entry name" value="TRANSCRIPTIONAL REPRESSOR NF-X1"/>
    <property type="match status" value="1"/>
</dbReference>
<keyword evidence="9" id="KW-0539">Nucleus</keyword>
<feature type="compositionally biased region" description="Polar residues" evidence="10">
    <location>
        <begin position="1"/>
        <end position="11"/>
    </location>
</feature>
<comment type="similarity">
    <text evidence="2">Belongs to the NFX1 family.</text>
</comment>
<dbReference type="CDD" id="cd06008">
    <property type="entry name" value="NF-X1-zinc-finger"/>
    <property type="match status" value="5"/>
</dbReference>
<dbReference type="SUPFAM" id="SSF82708">
    <property type="entry name" value="R3H domain"/>
    <property type="match status" value="1"/>
</dbReference>
<name>A0A9Q8Q6L3_9HYPO</name>
<dbReference type="GeneID" id="72063179"/>
<sequence>MPDTNVPQLRTRSQDSSRRVHHGRRKARGGRARAPVNGSHPGGSDAPGDEVALQNNLTSPSTPTATNESPRALGDQRSRRGRGQRAGGRGTPGRGAARPPTHRAFGGHLTTGTDDGSTSARTLSGDAPEFVPGQPIVTRNKHSKAPVPHEPHVRQPKSTAADLGTRIHDDISNWNYECAICTDDVRRTSHVWSCIVCWTVVHLKCAKRWYGNQKKQDDLQSSEPHREFSWRCPGCNSKLVDDPGSYHCWCGKEINPSPSSAALPPHSCGQTCSKPRATCPHPCSLQCHAGPCPPCGLTGPNQSCFCGKNASQKLCRETDYENGWSCQEICEDLLPCGEHLCSRPCHSGLCGECDVKVDARCYCGRVDKVIPCYERDEIQESFDTTESTWFEGSFKCDQLCKRLFDCGVHTCNETCHAQEEQPSRCPYSPDTVTHCPCGKTLLEELLDSPRQSCKDSVPHCDRPCEKLLLCGHLCKAKCHVGNCGFCDETIDISCRCGRTITKSICHQGDLQHPLCMRTCQANLSCGRHKCGEHCCAGEKKATERQAARRKNRAAADVNSIEPEHICIKTCGRPLKCGSHDCQQICHRGPCRSCPEAVFHEISCNCGRTVLQPPQPCGTRPPECRFNCQRRPSCGHPAVEHHCHPDDLSCPKCPFLVDKWCACGKEKLHSQPCHLQEAHCGRPCGKKLKCGLHTCRKLCHRAGECEDVSLTKVHCEQVCGKTKLFCEHTCQNTCHGQTPCNEGAACTAKAVISCPCGGRQQEVKCLASSSNSTPSRPEIKCDDECLRLERNRRLAAALNIDPSSHTNDHVPYSEGTLKLFKENLSWAEAQEREFRVFAKSPDEVRMRYKPMSATYRQFLHLLAGDYGLESRSEDVEPYRYIIVFKGPRFVSAPSKTLGQCLKIRETQAAEVAVAAAAARPPSPPMLAVSEPFNGFLLTSPRFGLTIEDINQAFAADFATQPSIHFTISFLPTEEILLRATSNYSAFLSPAGMEQALTVLKPRLAKTVEHVDLAGNLLLCHMDANDHLGRREGPSKRDALGWNAVAGRAASRSGAATPTDEPPTRGGRKLFGLKKKKVDKEVDKPWAALGGDVEC</sequence>